<keyword evidence="3" id="KW-1185">Reference proteome</keyword>
<keyword evidence="1" id="KW-0472">Membrane</keyword>
<evidence type="ECO:0000256" key="1">
    <source>
        <dbReference type="SAM" id="Phobius"/>
    </source>
</evidence>
<proteinExistence type="predicted"/>
<evidence type="ECO:0000313" key="2">
    <source>
        <dbReference type="EMBL" id="GMS98132.1"/>
    </source>
</evidence>
<evidence type="ECO:0000313" key="3">
    <source>
        <dbReference type="Proteomes" id="UP001432027"/>
    </source>
</evidence>
<name>A0AAV5TVK8_9BILA</name>
<feature type="non-terminal residue" evidence="2">
    <location>
        <position position="1"/>
    </location>
</feature>
<sequence length="98" mass="11076">QIIIRCYDILPLIAFILYALITGLLLKRKREITTLKRRNNDFKILAQGFIVLVVYGVPGSVMQFLLFLYISIDIITVALIPLSVILTSPALRSAPREC</sequence>
<reference evidence="2" key="1">
    <citation type="submission" date="2023-10" db="EMBL/GenBank/DDBJ databases">
        <title>Genome assembly of Pristionchus species.</title>
        <authorList>
            <person name="Yoshida K."/>
            <person name="Sommer R.J."/>
        </authorList>
    </citation>
    <scope>NUCLEOTIDE SEQUENCE</scope>
    <source>
        <strain evidence="2">RS0144</strain>
    </source>
</reference>
<feature type="transmembrane region" description="Helical" evidence="1">
    <location>
        <begin position="64"/>
        <end position="86"/>
    </location>
</feature>
<protein>
    <recommendedName>
        <fullName evidence="4">G protein-coupled receptor</fullName>
    </recommendedName>
</protein>
<feature type="transmembrane region" description="Helical" evidence="1">
    <location>
        <begin position="6"/>
        <end position="26"/>
    </location>
</feature>
<organism evidence="2 3">
    <name type="scientific">Pristionchus entomophagus</name>
    <dbReference type="NCBI Taxonomy" id="358040"/>
    <lineage>
        <taxon>Eukaryota</taxon>
        <taxon>Metazoa</taxon>
        <taxon>Ecdysozoa</taxon>
        <taxon>Nematoda</taxon>
        <taxon>Chromadorea</taxon>
        <taxon>Rhabditida</taxon>
        <taxon>Rhabditina</taxon>
        <taxon>Diplogasteromorpha</taxon>
        <taxon>Diplogasteroidea</taxon>
        <taxon>Neodiplogasteridae</taxon>
        <taxon>Pristionchus</taxon>
    </lineage>
</organism>
<gene>
    <name evidence="2" type="ORF">PENTCL1PPCAC_20307</name>
</gene>
<dbReference type="EMBL" id="BTSX01000005">
    <property type="protein sequence ID" value="GMS98132.1"/>
    <property type="molecule type" value="Genomic_DNA"/>
</dbReference>
<dbReference type="AlphaFoldDB" id="A0AAV5TVK8"/>
<evidence type="ECO:0008006" key="4">
    <source>
        <dbReference type="Google" id="ProtNLM"/>
    </source>
</evidence>
<keyword evidence="1" id="KW-1133">Transmembrane helix</keyword>
<accession>A0AAV5TVK8</accession>
<comment type="caution">
    <text evidence="2">The sequence shown here is derived from an EMBL/GenBank/DDBJ whole genome shotgun (WGS) entry which is preliminary data.</text>
</comment>
<dbReference type="Proteomes" id="UP001432027">
    <property type="component" value="Unassembled WGS sequence"/>
</dbReference>
<keyword evidence="1" id="KW-0812">Transmembrane</keyword>